<dbReference type="SUPFAM" id="SSF75217">
    <property type="entry name" value="alpha/beta knot"/>
    <property type="match status" value="1"/>
</dbReference>
<feature type="domain" description="RNA 2-O ribose methyltransferase substrate binding" evidence="4">
    <location>
        <begin position="29"/>
        <end position="91"/>
    </location>
</feature>
<dbReference type="GO" id="GO:0008173">
    <property type="term" value="F:RNA methyltransferase activity"/>
    <property type="evidence" value="ECO:0007669"/>
    <property type="project" value="InterPro"/>
</dbReference>
<evidence type="ECO:0000256" key="2">
    <source>
        <dbReference type="ARBA" id="ARBA00022603"/>
    </source>
</evidence>
<dbReference type="SMART" id="SM00967">
    <property type="entry name" value="SpoU_sub_bind"/>
    <property type="match status" value="1"/>
</dbReference>
<evidence type="ECO:0000256" key="3">
    <source>
        <dbReference type="ARBA" id="ARBA00022679"/>
    </source>
</evidence>
<dbReference type="InterPro" id="IPR029028">
    <property type="entry name" value="Alpha/beta_knot_MTases"/>
</dbReference>
<dbReference type="InterPro" id="IPR051259">
    <property type="entry name" value="rRNA_Methyltransferase"/>
</dbReference>
<dbReference type="InterPro" id="IPR013123">
    <property type="entry name" value="SpoU_subst-bd"/>
</dbReference>
<keyword evidence="6" id="KW-1185">Reference proteome</keyword>
<dbReference type="SUPFAM" id="SSF55315">
    <property type="entry name" value="L30e-like"/>
    <property type="match status" value="1"/>
</dbReference>
<dbReference type="GO" id="GO:0005737">
    <property type="term" value="C:cytoplasm"/>
    <property type="evidence" value="ECO:0007669"/>
    <property type="project" value="UniProtKB-ARBA"/>
</dbReference>
<evidence type="ECO:0000256" key="1">
    <source>
        <dbReference type="ARBA" id="ARBA00007228"/>
    </source>
</evidence>
<sequence length="243" mass="27218">MSQRITSTQNPKIKQLRKIFNDKNSEFFIVEGYHLVEEALKENIVLELYESDYKTAIYDNSILVSQNVLEALTKTKNPEGIVALCRKKPNFEQLGNKVVFLDNVQDPGNVGTIIRVAKSFGFDTVVSNVNFYNDKVIRSSQGALFTVNLVNYNYDNLTNILLKYKQNGFKIYATSLDKSSVEIEKVKFESDKAVIVFGNEGSGISSALADIADMLIYVPINFESLNVAICAGIVLYEANKAKK</sequence>
<dbReference type="PANTHER" id="PTHR43191:SF2">
    <property type="entry name" value="RRNA METHYLTRANSFERASE 3, MITOCHONDRIAL"/>
    <property type="match status" value="1"/>
</dbReference>
<dbReference type="InterPro" id="IPR029026">
    <property type="entry name" value="tRNA_m1G_MTases_N"/>
</dbReference>
<dbReference type="PANTHER" id="PTHR43191">
    <property type="entry name" value="RRNA METHYLTRANSFERASE 3"/>
    <property type="match status" value="1"/>
</dbReference>
<dbReference type="GO" id="GO:0006396">
    <property type="term" value="P:RNA processing"/>
    <property type="evidence" value="ECO:0007669"/>
    <property type="project" value="InterPro"/>
</dbReference>
<protein>
    <submittedName>
        <fullName evidence="5">rRNA methylase</fullName>
    </submittedName>
</protein>
<keyword evidence="3" id="KW-0808">Transferase</keyword>
<dbReference type="Gene3D" id="3.40.1280.10">
    <property type="match status" value="1"/>
</dbReference>
<dbReference type="InterPro" id="IPR001537">
    <property type="entry name" value="SpoU_MeTrfase"/>
</dbReference>
<reference evidence="6" key="1">
    <citation type="journal article" date="2007" name="PLoS Genet.">
        <title>Being pathogenic, plastic, and sexual while living with a nearly minimal bacterial genome.</title>
        <authorList>
            <person name="Sirand-Pugnet P."/>
            <person name="Lartigue C."/>
            <person name="Marenda M."/>
            <person name="Jacob D."/>
            <person name="Barre A."/>
            <person name="Barbe V."/>
            <person name="Schenowitz C."/>
            <person name="Mangenot S."/>
            <person name="Couloux A."/>
            <person name="Segurens B."/>
            <person name="de Daruvar A."/>
            <person name="Blanchard A."/>
            <person name="Citti C."/>
        </authorList>
    </citation>
    <scope>NUCLEOTIDE SEQUENCE [LARGE SCALE GENOMIC DNA]</scope>
    <source>
        <strain evidence="6">PG2</strain>
    </source>
</reference>
<name>A5IXM5_MYCAP</name>
<evidence type="ECO:0000313" key="5">
    <source>
        <dbReference type="EMBL" id="CAL58784.1"/>
    </source>
</evidence>
<comment type="similarity">
    <text evidence="1">Belongs to the class IV-like SAM-binding methyltransferase superfamily. RNA methyltransferase TrmH family.</text>
</comment>
<dbReference type="InterPro" id="IPR029064">
    <property type="entry name" value="Ribosomal_eL30-like_sf"/>
</dbReference>
<dbReference type="GO" id="GO:0003723">
    <property type="term" value="F:RNA binding"/>
    <property type="evidence" value="ECO:0007669"/>
    <property type="project" value="InterPro"/>
</dbReference>
<dbReference type="Proteomes" id="UP000007065">
    <property type="component" value="Chromosome"/>
</dbReference>
<dbReference type="AlphaFoldDB" id="A5IXM5"/>
<accession>A5IXM5</accession>
<organism evidence="5 6">
    <name type="scientific">Mycoplasmopsis agalactiae (strain NCTC 10123 / CIP 59.7 / PG2)</name>
    <name type="common">Mycoplasma agalactiae</name>
    <dbReference type="NCBI Taxonomy" id="347257"/>
    <lineage>
        <taxon>Bacteria</taxon>
        <taxon>Bacillati</taxon>
        <taxon>Mycoplasmatota</taxon>
        <taxon>Mycoplasmoidales</taxon>
        <taxon>Metamycoplasmataceae</taxon>
        <taxon>Mycoplasmopsis</taxon>
    </lineage>
</organism>
<dbReference type="STRING" id="347257.MAG0860"/>
<dbReference type="CDD" id="cd18095">
    <property type="entry name" value="SpoU-like_rRNA-MTase"/>
    <property type="match status" value="1"/>
</dbReference>
<dbReference type="EMBL" id="CU179680">
    <property type="protein sequence ID" value="CAL58784.1"/>
    <property type="molecule type" value="Genomic_DNA"/>
</dbReference>
<dbReference type="RefSeq" id="WP_011949267.1">
    <property type="nucleotide sequence ID" value="NC_009497.1"/>
</dbReference>
<evidence type="ECO:0000313" key="6">
    <source>
        <dbReference type="Proteomes" id="UP000007065"/>
    </source>
</evidence>
<dbReference type="InterPro" id="IPR053888">
    <property type="entry name" value="MRM3-like_sub_bind"/>
</dbReference>
<dbReference type="KEGG" id="maa:MAG0860"/>
<dbReference type="Pfam" id="PF00588">
    <property type="entry name" value="SpoU_methylase"/>
    <property type="match status" value="1"/>
</dbReference>
<proteinExistence type="inferred from homology"/>
<dbReference type="HOGENOM" id="CLU_021322_3_2_14"/>
<dbReference type="Gene3D" id="3.30.1330.30">
    <property type="match status" value="1"/>
</dbReference>
<gene>
    <name evidence="5" type="ordered locus">MAG0860</name>
</gene>
<keyword evidence="2 5" id="KW-0489">Methyltransferase</keyword>
<dbReference type="Pfam" id="PF22435">
    <property type="entry name" value="MRM3-like_sub_bind"/>
    <property type="match status" value="1"/>
</dbReference>
<evidence type="ECO:0000259" key="4">
    <source>
        <dbReference type="SMART" id="SM00967"/>
    </source>
</evidence>
<dbReference type="GeneID" id="93357855"/>
<dbReference type="GO" id="GO:0032259">
    <property type="term" value="P:methylation"/>
    <property type="evidence" value="ECO:0007669"/>
    <property type="project" value="UniProtKB-KW"/>
</dbReference>